<dbReference type="PRINTS" id="PR00834">
    <property type="entry name" value="PROTEASES2C"/>
</dbReference>
<keyword evidence="3" id="KW-0378">Hydrolase</keyword>
<evidence type="ECO:0000313" key="4">
    <source>
        <dbReference type="EMBL" id="GAA3964523.1"/>
    </source>
</evidence>
<dbReference type="InterPro" id="IPR009003">
    <property type="entry name" value="Peptidase_S1_PA"/>
</dbReference>
<dbReference type="PANTHER" id="PTHR43343">
    <property type="entry name" value="PEPTIDASE S12"/>
    <property type="match status" value="1"/>
</dbReference>
<dbReference type="InterPro" id="IPR001940">
    <property type="entry name" value="Peptidase_S1C"/>
</dbReference>
<comment type="caution">
    <text evidence="4">The sequence shown here is derived from an EMBL/GenBank/DDBJ whole genome shotgun (WGS) entry which is preliminary data.</text>
</comment>
<organism evidence="4 5">
    <name type="scientific">Hymenobacter antarcticus</name>
    <dbReference type="NCBI Taxonomy" id="486270"/>
    <lineage>
        <taxon>Bacteria</taxon>
        <taxon>Pseudomonadati</taxon>
        <taxon>Bacteroidota</taxon>
        <taxon>Cytophagia</taxon>
        <taxon>Cytophagales</taxon>
        <taxon>Hymenobacteraceae</taxon>
        <taxon>Hymenobacter</taxon>
    </lineage>
</organism>
<dbReference type="Gene3D" id="2.40.10.10">
    <property type="entry name" value="Trypsin-like serine proteases"/>
    <property type="match status" value="2"/>
</dbReference>
<dbReference type="PANTHER" id="PTHR43343:SF3">
    <property type="entry name" value="PROTEASE DO-LIKE 8, CHLOROPLASTIC"/>
    <property type="match status" value="1"/>
</dbReference>
<accession>A0ABP7PF79</accession>
<comment type="similarity">
    <text evidence="1">Belongs to the peptidase S1C family.</text>
</comment>
<proteinExistence type="inferred from homology"/>
<keyword evidence="5" id="KW-1185">Reference proteome</keyword>
<dbReference type="SUPFAM" id="SSF50494">
    <property type="entry name" value="Trypsin-like serine proteases"/>
    <property type="match status" value="1"/>
</dbReference>
<dbReference type="PROSITE" id="PS51257">
    <property type="entry name" value="PROKAR_LIPOPROTEIN"/>
    <property type="match status" value="1"/>
</dbReference>
<evidence type="ECO:0008006" key="6">
    <source>
        <dbReference type="Google" id="ProtNLM"/>
    </source>
</evidence>
<name>A0ABP7PF79_9BACT</name>
<evidence type="ECO:0000256" key="3">
    <source>
        <dbReference type="ARBA" id="ARBA00022801"/>
    </source>
</evidence>
<dbReference type="RefSeq" id="WP_345121428.1">
    <property type="nucleotide sequence ID" value="NZ_BAABDI010000004.1"/>
</dbReference>
<dbReference type="InterPro" id="IPR043504">
    <property type="entry name" value="Peptidase_S1_PA_chymotrypsin"/>
</dbReference>
<gene>
    <name evidence="4" type="ORF">GCM10022407_08860</name>
</gene>
<dbReference type="Proteomes" id="UP001501556">
    <property type="component" value="Unassembled WGS sequence"/>
</dbReference>
<protein>
    <recommendedName>
        <fullName evidence="6">Trypsin-like peptidase domain-containing protein</fullName>
    </recommendedName>
</protein>
<sequence>MKKPFTPVLSGILLGSLLLQSCATIIATPFQTVRVVAPPAGSTIYVNDKEVKTKPVAGSSDVKVRVRRKKNAEIKVKHDGFKEHSEVLYPDKTNGLTYLNWIPVLGMAKSISTDQDGNSEFNPLIYGWAVGLGGYFVDVISGAGKKLNKSEIKPVMPALPKAVASSQTIQCGAVNVRLKGGDKMGNFIVGKENSDILYFGKSLDVDADHLKSNVNASLKDLGYTVPTTEGKSVFSTGSNSRYTIQGEMRDVKYDIYASDQYEFRAHYETRCAVEVTWKLQNQNRQTVFEHKDAGASVKFEKGGSAAFEDAFENSLYAFLSSKEVAAALAKPTGAAAAAASDKLEAIAVHRAALSKVVSDNGVSLAAKSVVIVETTDGHGSGCIISNDGYIVTNAHVVGEEPEVKVLMADGLTAKGRVVRVNAEMDLALIKIDADGLTAFLLPSVSGAEIGSDVYAIGTPADKELGQTISKGIISGRRKIEGHSLLQTDVSINGGNSGGALVARSGQLLGIVNAKLVGRGIEGIGFAIPAEQVTEALQLKFID</sequence>
<dbReference type="InterPro" id="IPR051201">
    <property type="entry name" value="Chloro_Bact_Ser_Proteases"/>
</dbReference>
<dbReference type="EMBL" id="BAABDI010000004">
    <property type="protein sequence ID" value="GAA3964523.1"/>
    <property type="molecule type" value="Genomic_DNA"/>
</dbReference>
<evidence type="ECO:0000256" key="2">
    <source>
        <dbReference type="ARBA" id="ARBA00022670"/>
    </source>
</evidence>
<dbReference type="Pfam" id="PF13365">
    <property type="entry name" value="Trypsin_2"/>
    <property type="match status" value="1"/>
</dbReference>
<evidence type="ECO:0000256" key="1">
    <source>
        <dbReference type="ARBA" id="ARBA00010541"/>
    </source>
</evidence>
<keyword evidence="2" id="KW-0645">Protease</keyword>
<evidence type="ECO:0000313" key="5">
    <source>
        <dbReference type="Proteomes" id="UP001501556"/>
    </source>
</evidence>
<reference evidence="5" key="1">
    <citation type="journal article" date="2019" name="Int. J. Syst. Evol. Microbiol.">
        <title>The Global Catalogue of Microorganisms (GCM) 10K type strain sequencing project: providing services to taxonomists for standard genome sequencing and annotation.</title>
        <authorList>
            <consortium name="The Broad Institute Genomics Platform"/>
            <consortium name="The Broad Institute Genome Sequencing Center for Infectious Disease"/>
            <person name="Wu L."/>
            <person name="Ma J."/>
        </authorList>
    </citation>
    <scope>NUCLEOTIDE SEQUENCE [LARGE SCALE GENOMIC DNA]</scope>
    <source>
        <strain evidence="5">JCM 17217</strain>
    </source>
</reference>